<keyword evidence="2" id="KW-0238">DNA-binding</keyword>
<name>B8EP77_METSB</name>
<dbReference type="RefSeq" id="WP_012589735.1">
    <property type="nucleotide sequence ID" value="NC_011666.1"/>
</dbReference>
<evidence type="ECO:0000313" key="5">
    <source>
        <dbReference type="EMBL" id="ACK49665.1"/>
    </source>
</evidence>
<evidence type="ECO:0000259" key="4">
    <source>
        <dbReference type="PROSITE" id="PS50043"/>
    </source>
</evidence>
<dbReference type="SUPFAM" id="SSF75516">
    <property type="entry name" value="Pheromone-binding domain of LuxR-like quorum-sensing transcription factors"/>
    <property type="match status" value="1"/>
</dbReference>
<dbReference type="GO" id="GO:0003677">
    <property type="term" value="F:DNA binding"/>
    <property type="evidence" value="ECO:0007669"/>
    <property type="project" value="UniProtKB-KW"/>
</dbReference>
<dbReference type="SMART" id="SM00421">
    <property type="entry name" value="HTH_LUXR"/>
    <property type="match status" value="1"/>
</dbReference>
<dbReference type="KEGG" id="msl:Msil_0694"/>
<dbReference type="CDD" id="cd06170">
    <property type="entry name" value="LuxR_C_like"/>
    <property type="match status" value="1"/>
</dbReference>
<dbReference type="Pfam" id="PF03472">
    <property type="entry name" value="Autoind_bind"/>
    <property type="match status" value="1"/>
</dbReference>
<evidence type="ECO:0000256" key="2">
    <source>
        <dbReference type="ARBA" id="ARBA00023125"/>
    </source>
</evidence>
<reference evidence="5 6" key="1">
    <citation type="journal article" date="2010" name="J. Bacteriol.">
        <title>Complete genome sequence of the aerobic facultative methanotroph Methylocella silvestris BL2.</title>
        <authorList>
            <person name="Chen Y."/>
            <person name="Crombie A."/>
            <person name="Rahman M.T."/>
            <person name="Dedysh S.N."/>
            <person name="Liesack W."/>
            <person name="Stott M.B."/>
            <person name="Alam M."/>
            <person name="Theisen A.R."/>
            <person name="Murrell J.C."/>
            <person name="Dunfield P.F."/>
        </authorList>
    </citation>
    <scope>NUCLEOTIDE SEQUENCE [LARGE SCALE GENOMIC DNA]</scope>
    <source>
        <strain evidence="6">DSM 15510 / CIP 108128 / LMG 27833 / NCIMB 13906 / BL2</strain>
    </source>
</reference>
<dbReference type="Gene3D" id="1.10.10.10">
    <property type="entry name" value="Winged helix-like DNA-binding domain superfamily/Winged helix DNA-binding domain"/>
    <property type="match status" value="1"/>
</dbReference>
<dbReference type="Gene3D" id="3.30.450.80">
    <property type="entry name" value="Transcription factor LuxR-like, autoinducer-binding domain"/>
    <property type="match status" value="1"/>
</dbReference>
<keyword evidence="3" id="KW-0804">Transcription</keyword>
<accession>B8EP77</accession>
<dbReference type="GO" id="GO:0006355">
    <property type="term" value="P:regulation of DNA-templated transcription"/>
    <property type="evidence" value="ECO:0007669"/>
    <property type="project" value="InterPro"/>
</dbReference>
<dbReference type="InterPro" id="IPR036388">
    <property type="entry name" value="WH-like_DNA-bd_sf"/>
</dbReference>
<keyword evidence="1" id="KW-0805">Transcription regulation</keyword>
<sequence length="242" mass="26871">MANQEPLEQIQIEVAESQLNELLGLVRRIYDLHSLIYLCPSFMGHSLSEPFIVQPTCPGWADRQKIQSQLLVDSMTSAIARAVLPMDWAQLRRRSAQKRGIHFLPNSLGNNRQGVTIPVRGPSGGYWALLIATSNETHLQWTARRHELTKDLVQIAYYVHARACDLHGVSYSADAADVTSREIEALQFMAEGKMIVEIATRMRVSQSTVLALLESARVKLHALNRAHAAAKALGVGLISKGR</sequence>
<dbReference type="eggNOG" id="COG2197">
    <property type="taxonomic scope" value="Bacteria"/>
</dbReference>
<dbReference type="OrthoDB" id="9803630at2"/>
<dbReference type="SUPFAM" id="SSF46894">
    <property type="entry name" value="C-terminal effector domain of the bipartite response regulators"/>
    <property type="match status" value="1"/>
</dbReference>
<proteinExistence type="predicted"/>
<dbReference type="Proteomes" id="UP000002257">
    <property type="component" value="Chromosome"/>
</dbReference>
<dbReference type="STRING" id="395965.Msil_0694"/>
<feature type="domain" description="HTH luxR-type" evidence="4">
    <location>
        <begin position="171"/>
        <end position="236"/>
    </location>
</feature>
<dbReference type="EMBL" id="CP001280">
    <property type="protein sequence ID" value="ACK49665.1"/>
    <property type="molecule type" value="Genomic_DNA"/>
</dbReference>
<dbReference type="InterPro" id="IPR000792">
    <property type="entry name" value="Tscrpt_reg_LuxR_C"/>
</dbReference>
<dbReference type="HOGENOM" id="CLU_072786_2_0_5"/>
<dbReference type="InterPro" id="IPR016032">
    <property type="entry name" value="Sig_transdc_resp-reg_C-effctor"/>
</dbReference>
<evidence type="ECO:0000313" key="6">
    <source>
        <dbReference type="Proteomes" id="UP000002257"/>
    </source>
</evidence>
<evidence type="ECO:0000256" key="1">
    <source>
        <dbReference type="ARBA" id="ARBA00023015"/>
    </source>
</evidence>
<dbReference type="Pfam" id="PF00196">
    <property type="entry name" value="GerE"/>
    <property type="match status" value="1"/>
</dbReference>
<dbReference type="AlphaFoldDB" id="B8EP77"/>
<dbReference type="InterPro" id="IPR005143">
    <property type="entry name" value="TF_LuxR_autoind-bd_dom"/>
</dbReference>
<dbReference type="InterPro" id="IPR036693">
    <property type="entry name" value="TF_LuxR_autoind-bd_dom_sf"/>
</dbReference>
<gene>
    <name evidence="5" type="ordered locus">Msil_0694</name>
</gene>
<protein>
    <submittedName>
        <fullName evidence="5">Transcriptional regulator, LuxR family</fullName>
    </submittedName>
</protein>
<dbReference type="PROSITE" id="PS50043">
    <property type="entry name" value="HTH_LUXR_2"/>
    <property type="match status" value="1"/>
</dbReference>
<organism evidence="5 6">
    <name type="scientific">Methylocella silvestris (strain DSM 15510 / CIP 108128 / LMG 27833 / NCIMB 13906 / BL2)</name>
    <dbReference type="NCBI Taxonomy" id="395965"/>
    <lineage>
        <taxon>Bacteria</taxon>
        <taxon>Pseudomonadati</taxon>
        <taxon>Pseudomonadota</taxon>
        <taxon>Alphaproteobacteria</taxon>
        <taxon>Hyphomicrobiales</taxon>
        <taxon>Beijerinckiaceae</taxon>
        <taxon>Methylocella</taxon>
    </lineage>
</organism>
<evidence type="ECO:0000256" key="3">
    <source>
        <dbReference type="ARBA" id="ARBA00023163"/>
    </source>
</evidence>
<keyword evidence="6" id="KW-1185">Reference proteome</keyword>